<dbReference type="AlphaFoldDB" id="A0A397U3X7"/>
<dbReference type="EMBL" id="QKWP01002399">
    <property type="protein sequence ID" value="RIB03469.1"/>
    <property type="molecule type" value="Genomic_DNA"/>
</dbReference>
<sequence>MYEIHVIEKDETLDIEKDEIATLKKIVVGGLRLSLVDLDCCWWVKVYVAFGGLWWVEVVFGEFRLLLVGLRCFWWVEVVFGEFRLLLVGLRCFWWVLVGLRRSTGPGEGIGYVLSLRVKTYELAVLEVMSQSLLDQIDSSGTTYSWWGNSGEIGWGKPSQPMRYTSTWWLGQTLFYELLIMYEKTKL</sequence>
<evidence type="ECO:0000313" key="1">
    <source>
        <dbReference type="EMBL" id="RIB03469.1"/>
    </source>
</evidence>
<reference evidence="1 2" key="1">
    <citation type="submission" date="2018-06" db="EMBL/GenBank/DDBJ databases">
        <title>Comparative genomics reveals the genomic features of Rhizophagus irregularis, R. cerebriforme, R. diaphanum and Gigaspora rosea, and their symbiotic lifestyle signature.</title>
        <authorList>
            <person name="Morin E."/>
            <person name="San Clemente H."/>
            <person name="Chen E.C.H."/>
            <person name="De La Providencia I."/>
            <person name="Hainaut M."/>
            <person name="Kuo A."/>
            <person name="Kohler A."/>
            <person name="Murat C."/>
            <person name="Tang N."/>
            <person name="Roy S."/>
            <person name="Loubradou J."/>
            <person name="Henrissat B."/>
            <person name="Grigoriev I.V."/>
            <person name="Corradi N."/>
            <person name="Roux C."/>
            <person name="Martin F.M."/>
        </authorList>
    </citation>
    <scope>NUCLEOTIDE SEQUENCE [LARGE SCALE GENOMIC DNA]</scope>
    <source>
        <strain evidence="1 2">DAOM 194757</strain>
    </source>
</reference>
<protein>
    <submittedName>
        <fullName evidence="1">Uncharacterized protein</fullName>
    </submittedName>
</protein>
<evidence type="ECO:0000313" key="2">
    <source>
        <dbReference type="Proteomes" id="UP000266673"/>
    </source>
</evidence>
<proteinExistence type="predicted"/>
<comment type="caution">
    <text evidence="1">The sequence shown here is derived from an EMBL/GenBank/DDBJ whole genome shotgun (WGS) entry which is preliminary data.</text>
</comment>
<gene>
    <name evidence="1" type="ORF">C2G38_2224941</name>
</gene>
<accession>A0A397U3X7</accession>
<name>A0A397U3X7_9GLOM</name>
<dbReference type="Proteomes" id="UP000266673">
    <property type="component" value="Unassembled WGS sequence"/>
</dbReference>
<keyword evidence="2" id="KW-1185">Reference proteome</keyword>
<organism evidence="1 2">
    <name type="scientific">Gigaspora rosea</name>
    <dbReference type="NCBI Taxonomy" id="44941"/>
    <lineage>
        <taxon>Eukaryota</taxon>
        <taxon>Fungi</taxon>
        <taxon>Fungi incertae sedis</taxon>
        <taxon>Mucoromycota</taxon>
        <taxon>Glomeromycotina</taxon>
        <taxon>Glomeromycetes</taxon>
        <taxon>Diversisporales</taxon>
        <taxon>Gigasporaceae</taxon>
        <taxon>Gigaspora</taxon>
    </lineage>
</organism>